<evidence type="ECO:0000313" key="5">
    <source>
        <dbReference type="EMBL" id="WOO81911.1"/>
    </source>
</evidence>
<comment type="similarity">
    <text evidence="2">Belongs to the ESS2 family.</text>
</comment>
<dbReference type="PANTHER" id="PTHR12940:SF0">
    <property type="entry name" value="SPLICING FACTOR ESS-2 HOMOLOG"/>
    <property type="match status" value="1"/>
</dbReference>
<dbReference type="GO" id="GO:0071013">
    <property type="term" value="C:catalytic step 2 spliceosome"/>
    <property type="evidence" value="ECO:0007669"/>
    <property type="project" value="TreeGrafter"/>
</dbReference>
<dbReference type="PANTHER" id="PTHR12940">
    <property type="entry name" value="ES-2 PROTEIN - RELATED"/>
    <property type="match status" value="1"/>
</dbReference>
<reference evidence="5" key="1">
    <citation type="submission" date="2023-10" db="EMBL/GenBank/DDBJ databases">
        <authorList>
            <person name="Noh H."/>
        </authorList>
    </citation>
    <scope>NUCLEOTIDE SEQUENCE</scope>
    <source>
        <strain evidence="5">DUCC4014</strain>
    </source>
</reference>
<feature type="region of interest" description="Disordered" evidence="4">
    <location>
        <begin position="430"/>
        <end position="511"/>
    </location>
</feature>
<dbReference type="InterPro" id="IPR019148">
    <property type="entry name" value="Nuclear_protein_DGCR14_ESS-2"/>
</dbReference>
<gene>
    <name evidence="5" type="primary">Es2</name>
    <name evidence="5" type="ORF">LOC62_04G005426</name>
</gene>
<evidence type="ECO:0000256" key="4">
    <source>
        <dbReference type="SAM" id="MobiDB-lite"/>
    </source>
</evidence>
<keyword evidence="6" id="KW-1185">Reference proteome</keyword>
<feature type="region of interest" description="Disordered" evidence="4">
    <location>
        <begin position="367"/>
        <end position="409"/>
    </location>
</feature>
<feature type="compositionally biased region" description="Basic and acidic residues" evidence="4">
    <location>
        <begin position="380"/>
        <end position="408"/>
    </location>
</feature>
<feature type="compositionally biased region" description="Low complexity" evidence="4">
    <location>
        <begin position="670"/>
        <end position="681"/>
    </location>
</feature>
<feature type="compositionally biased region" description="Low complexity" evidence="4">
    <location>
        <begin position="470"/>
        <end position="486"/>
    </location>
</feature>
<feature type="region of interest" description="Disordered" evidence="4">
    <location>
        <begin position="89"/>
        <end position="109"/>
    </location>
</feature>
<name>A0AAF1BI56_9TREE</name>
<protein>
    <submittedName>
        <fullName evidence="5">Splicing factor ESS-2</fullName>
    </submittedName>
</protein>
<feature type="region of interest" description="Disordered" evidence="4">
    <location>
        <begin position="1"/>
        <end position="25"/>
    </location>
</feature>
<proteinExistence type="inferred from homology"/>
<evidence type="ECO:0000256" key="1">
    <source>
        <dbReference type="ARBA" id="ARBA00004123"/>
    </source>
</evidence>
<dbReference type="Proteomes" id="UP000827549">
    <property type="component" value="Chromosome 4"/>
</dbReference>
<dbReference type="RefSeq" id="XP_062627943.1">
    <property type="nucleotide sequence ID" value="XM_062771959.1"/>
</dbReference>
<keyword evidence="3" id="KW-0539">Nucleus</keyword>
<sequence length="691" mass="74673">MSGGDDGLRPRPGPAPKLIEGPKIGQRSLYEQQVLDEDTYTEALSHIITRDFFPNLPHLHATNDYLSALANNDPELLSSSIRRLARIAEEKEGRRSSTQGKSDAELETERARRRELEMMGTPYLNTRTPIGARGWDTPRGEATVRRRPAADNLDPLDDDAPGPSKRAAKRKKAPVVRDDLGLDAFQRNYTSEDNASFVQIVEEENKQRREERGWAFEVERVAESRRLEGEERRKLILDAAISGGWRVDANGRRLIGGLSEGGRDREEGEAWKERKLITAPEVVADAGDEEVKEATGPSTALVKSQAGALVKTQSGALIKASDATSVSALAPPKFQEVELPAQHPLSTALEKAGLPTTALVSTEDGAIVPHREATGGTGDGRGRGAEEAKRRDAIEKEVMGDEKVEHLSHAGSGVEQWSYKTMNPLMFPPDAYDKPYPKPKAPGPSLTTRGAPPSISHTNTRMPEDQDAEPSGSRAGSRRGSSPARSWVDAAVRGTEYIPRDQREPTEDYSLVPDEADLEPEDLPPLMTWGTLLATPRALDGSDDPLDGPTFRMPETKRRDEIGRKLGAKASRSISERAKAHQPRPAPSTPSLTDALKAAANRTKYGDRSVRGSSGMLPPGATPRRDGLTPAAKSLLDRSLGRTPQRGGGLGLGSSASARSAAMDKGSGWGKSSSSSVGARSWTLSPAPRRG</sequence>
<accession>A0AAF1BI56</accession>
<evidence type="ECO:0000256" key="3">
    <source>
        <dbReference type="ARBA" id="ARBA00023242"/>
    </source>
</evidence>
<feature type="region of interest" description="Disordered" evidence="4">
    <location>
        <begin position="536"/>
        <end position="691"/>
    </location>
</feature>
<dbReference type="EMBL" id="CP086717">
    <property type="protein sequence ID" value="WOO81911.1"/>
    <property type="molecule type" value="Genomic_DNA"/>
</dbReference>
<comment type="subcellular location">
    <subcellularLocation>
        <location evidence="1">Nucleus</location>
    </subcellularLocation>
</comment>
<feature type="region of interest" description="Disordered" evidence="4">
    <location>
        <begin position="124"/>
        <end position="174"/>
    </location>
</feature>
<feature type="compositionally biased region" description="Basic and acidic residues" evidence="4">
    <location>
        <begin position="554"/>
        <end position="564"/>
    </location>
</feature>
<evidence type="ECO:0000256" key="2">
    <source>
        <dbReference type="ARBA" id="ARBA00009072"/>
    </source>
</evidence>
<dbReference type="GeneID" id="87808655"/>
<organism evidence="5 6">
    <name type="scientific">Vanrija pseudolonga</name>
    <dbReference type="NCBI Taxonomy" id="143232"/>
    <lineage>
        <taxon>Eukaryota</taxon>
        <taxon>Fungi</taxon>
        <taxon>Dikarya</taxon>
        <taxon>Basidiomycota</taxon>
        <taxon>Agaricomycotina</taxon>
        <taxon>Tremellomycetes</taxon>
        <taxon>Trichosporonales</taxon>
        <taxon>Trichosporonaceae</taxon>
        <taxon>Vanrija</taxon>
    </lineage>
</organism>
<evidence type="ECO:0000313" key="6">
    <source>
        <dbReference type="Proteomes" id="UP000827549"/>
    </source>
</evidence>
<dbReference type="AlphaFoldDB" id="A0AAF1BI56"/>
<dbReference type="Pfam" id="PF09751">
    <property type="entry name" value="Es2"/>
    <property type="match status" value="2"/>
</dbReference>